<keyword evidence="3" id="KW-1185">Reference proteome</keyword>
<dbReference type="InterPro" id="IPR041588">
    <property type="entry name" value="Integrase_H2C2"/>
</dbReference>
<feature type="region of interest" description="Disordered" evidence="1">
    <location>
        <begin position="350"/>
        <end position="422"/>
    </location>
</feature>
<evidence type="ECO:0000256" key="1">
    <source>
        <dbReference type="SAM" id="MobiDB-lite"/>
    </source>
</evidence>
<accession>A0A1I7T3F6</accession>
<organism evidence="3 4">
    <name type="scientific">Caenorhabditis tropicalis</name>
    <dbReference type="NCBI Taxonomy" id="1561998"/>
    <lineage>
        <taxon>Eukaryota</taxon>
        <taxon>Metazoa</taxon>
        <taxon>Ecdysozoa</taxon>
        <taxon>Nematoda</taxon>
        <taxon>Chromadorea</taxon>
        <taxon>Rhabditida</taxon>
        <taxon>Rhabditina</taxon>
        <taxon>Rhabditomorpha</taxon>
        <taxon>Rhabditoidea</taxon>
        <taxon>Rhabditidae</taxon>
        <taxon>Peloderinae</taxon>
        <taxon>Caenorhabditis</taxon>
    </lineage>
</organism>
<dbReference type="Gene3D" id="1.10.340.70">
    <property type="match status" value="1"/>
</dbReference>
<evidence type="ECO:0000313" key="4">
    <source>
        <dbReference type="WBParaSite" id="Csp11.Scaffold489.g2053.t1"/>
    </source>
</evidence>
<dbReference type="STRING" id="1561998.A0A1I7T3F6"/>
<protein>
    <submittedName>
        <fullName evidence="4">Integrase_H2C2 domain-containing protein</fullName>
    </submittedName>
</protein>
<dbReference type="Proteomes" id="UP000095282">
    <property type="component" value="Unplaced"/>
</dbReference>
<evidence type="ECO:0000259" key="2">
    <source>
        <dbReference type="Pfam" id="PF17921"/>
    </source>
</evidence>
<feature type="domain" description="Integrase zinc-binding" evidence="2">
    <location>
        <begin position="124"/>
        <end position="178"/>
    </location>
</feature>
<proteinExistence type="predicted"/>
<dbReference type="Pfam" id="PF17921">
    <property type="entry name" value="Integrase_H2C2"/>
    <property type="match status" value="1"/>
</dbReference>
<reference evidence="4" key="1">
    <citation type="submission" date="2016-11" db="UniProtKB">
        <authorList>
            <consortium name="WormBaseParasite"/>
        </authorList>
    </citation>
    <scope>IDENTIFICATION</scope>
</reference>
<sequence length="567" mass="65885">MMLNSPEIVDDNMVVAEYEEIAVVDDINDMSELVVENEDDDNMHYEDVHENNEYGGMPIDQYNDIVSFKRTNVVPESIISRNDRSAPSHWRARCKCFSMADDNETLLYYNSENAVNAVPKVVVKKGEVRKVLERVHELIGHLGQKRTQMVVLRKLYWRSVRQDVKTFIASCVFCAEKKLQGRKITKAPVDITSENFDISVMVRELTNGNTDRLEFHLIGYNEDEVREASYTRMTSYTFKETESHYRSRYASQPGAPIFRRQPYVKKHNNQSIGYIVPFHQRSRGVEPEFLELYGRDEYPHHSEMMYETVSEMDDGMMRPRDEEKRKVDHLPDAHPVTLCGTELSLKNFKTEDESVLDDSSTRAGPSSSSTMVDSSQKQRYIQKRMLEMNSDRERSSMRDYSNDRHSSPTPTTTAGLVKKRRKELPSIRGMSNRFSLAIGESDRIDNTEVNRSNPHLIEYPDPSSILRGDNLGLSPVIMAPSTNDEVCKLQIEALQRHIHLQKLHEKLLTEQYEASMRIPMTRYIQQEEEVQEEQLEVEHDLNVIDNHVYEEEEEVPTQNQRGHIRHQ</sequence>
<feature type="compositionally biased region" description="Basic and acidic residues" evidence="1">
    <location>
        <begin position="384"/>
        <end position="406"/>
    </location>
</feature>
<name>A0A1I7T3F6_9PELO</name>
<dbReference type="WBParaSite" id="Csp11.Scaffold489.g2053.t1">
    <property type="protein sequence ID" value="Csp11.Scaffold489.g2053.t1"/>
    <property type="gene ID" value="Csp11.Scaffold489.g2053"/>
</dbReference>
<feature type="compositionally biased region" description="Polar residues" evidence="1">
    <location>
        <begin position="370"/>
        <end position="379"/>
    </location>
</feature>
<dbReference type="eggNOG" id="ENOG502TECK">
    <property type="taxonomic scope" value="Eukaryota"/>
</dbReference>
<dbReference type="AlphaFoldDB" id="A0A1I7T3F6"/>
<evidence type="ECO:0000313" key="3">
    <source>
        <dbReference type="Proteomes" id="UP000095282"/>
    </source>
</evidence>